<accession>A0A226E4X5</accession>
<evidence type="ECO:0000313" key="5">
    <source>
        <dbReference type="Proteomes" id="UP000198287"/>
    </source>
</evidence>
<dbReference type="InterPro" id="IPR019183">
    <property type="entry name" value="NAA25_NatB_aux_su"/>
</dbReference>
<dbReference type="InterPro" id="IPR011990">
    <property type="entry name" value="TPR-like_helical_dom_sf"/>
</dbReference>
<dbReference type="Pfam" id="PF09797">
    <property type="entry name" value="NatB_MDM20"/>
    <property type="match status" value="1"/>
</dbReference>
<gene>
    <name evidence="4" type="ORF">Fcan01_12797</name>
</gene>
<evidence type="ECO:0000256" key="3">
    <source>
        <dbReference type="ARBA" id="ARBA00029872"/>
    </source>
</evidence>
<comment type="similarity">
    <text evidence="1">Belongs to the MDM20/NAA25 family.</text>
</comment>
<dbReference type="GO" id="GO:0031416">
    <property type="term" value="C:NatB complex"/>
    <property type="evidence" value="ECO:0007669"/>
    <property type="project" value="TreeGrafter"/>
</dbReference>
<dbReference type="PANTHER" id="PTHR22767">
    <property type="entry name" value="N-TERMINAL ACETYLTRANSFERASE-RELATED"/>
    <property type="match status" value="1"/>
</dbReference>
<dbReference type="OrthoDB" id="1874341at2759"/>
<dbReference type="Proteomes" id="UP000198287">
    <property type="component" value="Unassembled WGS sequence"/>
</dbReference>
<dbReference type="SUPFAM" id="SSF48452">
    <property type="entry name" value="TPR-like"/>
    <property type="match status" value="1"/>
</dbReference>
<comment type="caution">
    <text evidence="4">The sequence shown here is derived from an EMBL/GenBank/DDBJ whole genome shotgun (WGS) entry which is preliminary data.</text>
</comment>
<keyword evidence="5" id="KW-1185">Reference proteome</keyword>
<keyword evidence="2" id="KW-0802">TPR repeat</keyword>
<evidence type="ECO:0000313" key="4">
    <source>
        <dbReference type="EMBL" id="OXA52633.1"/>
    </source>
</evidence>
<dbReference type="PANTHER" id="PTHR22767:SF3">
    <property type="entry name" value="N-ALPHA-ACETYLTRANSFERASE 25, NATB AUXILIARY SUBUNIT"/>
    <property type="match status" value="1"/>
</dbReference>
<proteinExistence type="inferred from homology"/>
<dbReference type="Gene3D" id="1.25.40.1040">
    <property type="match status" value="1"/>
</dbReference>
<protein>
    <recommendedName>
        <fullName evidence="3">N-terminal acetyltransferase B complex subunit MDM20 homolog</fullName>
    </recommendedName>
</protein>
<evidence type="ECO:0000256" key="1">
    <source>
        <dbReference type="ARBA" id="ARBA00006298"/>
    </source>
</evidence>
<dbReference type="AlphaFoldDB" id="A0A226E4X5"/>
<dbReference type="STRING" id="158441.A0A226E4X5"/>
<organism evidence="4 5">
    <name type="scientific">Folsomia candida</name>
    <name type="common">Springtail</name>
    <dbReference type="NCBI Taxonomy" id="158441"/>
    <lineage>
        <taxon>Eukaryota</taxon>
        <taxon>Metazoa</taxon>
        <taxon>Ecdysozoa</taxon>
        <taxon>Arthropoda</taxon>
        <taxon>Hexapoda</taxon>
        <taxon>Collembola</taxon>
        <taxon>Entomobryomorpha</taxon>
        <taxon>Isotomoidea</taxon>
        <taxon>Isotomidae</taxon>
        <taxon>Proisotominae</taxon>
        <taxon>Folsomia</taxon>
    </lineage>
</organism>
<sequence length="998" mass="113829">MTSAALARTNSMTDSVKERRLRPLYDLLDSGNCKKVLQEADKLLKKHPSFTCAKVFKALAWMRLGKLEDCLATMDQVFEECPIDEGTLHAMSICYRELDMPEKVCILYENANKKEKSEEHMTNWFMAHVRILDFANQNKVATALYKSYSKGMYLMWAAMSLYSKALMLDDQNIAKTITLPLASRMTSKYIAENALCTDNDIYMFITILHKSGDYAQALSVLKNSEDRMKNWSYGHYIRMETLCLKMLKDDNKLADMYERNIIHDSEDLNGFKDYIASFGITKTERIIKFINGIAFAYDPKVQKLQSRITLGALILLTRTLVNNKANLCSIDVRKLYLDYFKLFASKPYFLRDVRSLWKYLRENTNSLEEDMVKNSGTLTNLYSKLQWKSNFECAVSFLNEQDILSHPAKVVNSVCSLVKSYYAADGQYRTSGLEIEVRDAAPYENLLVTSCVLLMKTYWRKQGFWAGLDLNVEMHSLDLDKKEVGGKAVVENGVSTTPVTDKGRVFEGEFAILLTLALLEYGAEHSPYYSAYRLLLGKTYLFCAAAVPGLEQIMKMDIKHMQVDSLGYLYIPKTLRSGIFSDSMRLLIHADALYIASGREVVEHIISAYRNTSWQQVLEFIGYRNQMVCSLQACQVRVEKRLLEYTVDASCREQILKIAHRETVDVKVAFATSFQDNRDLDFHLIMNEDTTSAEYTALTFKDNIHKLRLRTTFLGIITNYVRALSNLNDVEKFNVNIAQACIAHASFTQCMANPPKHNLKNSEGRFLFAPWFPTCDEYVGSPIIICIHDFIELVSTAGELCCQKNSQQDMSKVFALMKTANQSLADGLEATTIHWPKVDISLVNTSNLIEEICEVVETLGFICILLDVLKGFLEKMSPTLLEIKGRKKRSKEPTVVVTDAPWVTQFNSLVNSLISSLSNVDDILSGLRVSFVDRYATSWTEGQEAYWYKMVADEVRLIIEHYIPIVGRKLNDSFLRSCYELKANTQLKKQYAESLVVS</sequence>
<evidence type="ECO:0000256" key="2">
    <source>
        <dbReference type="ARBA" id="ARBA00022803"/>
    </source>
</evidence>
<reference evidence="4 5" key="1">
    <citation type="submission" date="2015-12" db="EMBL/GenBank/DDBJ databases">
        <title>The genome of Folsomia candida.</title>
        <authorList>
            <person name="Faddeeva A."/>
            <person name="Derks M.F."/>
            <person name="Anvar Y."/>
            <person name="Smit S."/>
            <person name="Van Straalen N."/>
            <person name="Roelofs D."/>
        </authorList>
    </citation>
    <scope>NUCLEOTIDE SEQUENCE [LARGE SCALE GENOMIC DNA]</scope>
    <source>
        <strain evidence="4 5">VU population</strain>
        <tissue evidence="4">Whole body</tissue>
    </source>
</reference>
<name>A0A226E4X5_FOLCA</name>
<dbReference type="EMBL" id="LNIX01000006">
    <property type="protein sequence ID" value="OXA52633.1"/>
    <property type="molecule type" value="Genomic_DNA"/>
</dbReference>
<dbReference type="OMA" id="HAMSICY"/>